<protein>
    <recommendedName>
        <fullName evidence="3">Flagellar hook-length control protein FliK</fullName>
    </recommendedName>
</protein>
<accession>A0ABP7VBL3</accession>
<organism evidence="1 2">
    <name type="scientific">Amphibacillus indicireducens</name>
    <dbReference type="NCBI Taxonomy" id="1076330"/>
    <lineage>
        <taxon>Bacteria</taxon>
        <taxon>Bacillati</taxon>
        <taxon>Bacillota</taxon>
        <taxon>Bacilli</taxon>
        <taxon>Bacillales</taxon>
        <taxon>Bacillaceae</taxon>
        <taxon>Amphibacillus</taxon>
    </lineage>
</organism>
<evidence type="ECO:0000313" key="2">
    <source>
        <dbReference type="Proteomes" id="UP001501734"/>
    </source>
</evidence>
<dbReference type="EMBL" id="BAABDL010000041">
    <property type="protein sequence ID" value="GAA4063478.1"/>
    <property type="molecule type" value="Genomic_DNA"/>
</dbReference>
<evidence type="ECO:0000313" key="1">
    <source>
        <dbReference type="EMBL" id="GAA4063478.1"/>
    </source>
</evidence>
<dbReference type="Proteomes" id="UP001501734">
    <property type="component" value="Unassembled WGS sequence"/>
</dbReference>
<sequence length="591" mass="66735">MGPLFSNVSPQIRAILQDQQAQPLTLRQGQVMLGKIKELLPNNVAVVQFGHHQITAKLEVPISVDQAYLFEVLSTGELPQLSVVSQSMSNVSIAEQIQLILAKLNLSPTLENRQFVQELLTNEIPVRQADLKQALEIFKNNQTPETKELLIHLLKRQLPITEMTLNAVKAVQSNQSINSQMIDLYQVLEQQPSSSVSANQLIDVLAQLINDEAISGQPTPLTNQQILTLSSLLQQANISGADEGRVLQANQSIESSASGNQTTELNITNEVVQRMEAQLALTDKQLFQFKKVLTQIQHQAQFPSPRSIEQLEMLLKNTTVTHKLIQHLPSQAVESLENFISQPNQANLTEWIEPLTNLINLQLPSENKDQIYNLLTRLDRANPELFPIKDQFIIHVKNYLLNAGLDYEYQIANEDQQGTNQTGSLKQLILQSFTDQSVGGREAEQLLNHLTGQQLTLINETANFLHLSTSIPGLFGQEDIEIEFYSRKDESEKIDSDYCRIAFYLELDQLKTTMIDMNVQNRVVHLTVYNDQDLSDLLNQFKPLLKQGLARFNYHLSTTSYKPFPDKRTDFAIKPESQATSIQSSRLDVRI</sequence>
<keyword evidence="2" id="KW-1185">Reference proteome</keyword>
<evidence type="ECO:0008006" key="3">
    <source>
        <dbReference type="Google" id="ProtNLM"/>
    </source>
</evidence>
<reference evidence="2" key="1">
    <citation type="journal article" date="2019" name="Int. J. Syst. Evol. Microbiol.">
        <title>The Global Catalogue of Microorganisms (GCM) 10K type strain sequencing project: providing services to taxonomists for standard genome sequencing and annotation.</title>
        <authorList>
            <consortium name="The Broad Institute Genomics Platform"/>
            <consortium name="The Broad Institute Genome Sequencing Center for Infectious Disease"/>
            <person name="Wu L."/>
            <person name="Ma J."/>
        </authorList>
    </citation>
    <scope>NUCLEOTIDE SEQUENCE [LARGE SCALE GENOMIC DNA]</scope>
    <source>
        <strain evidence="2">JCM 17250</strain>
    </source>
</reference>
<name>A0ABP7VBL3_9BACI</name>
<comment type="caution">
    <text evidence="1">The sequence shown here is derived from an EMBL/GenBank/DDBJ whole genome shotgun (WGS) entry which is preliminary data.</text>
</comment>
<proteinExistence type="predicted"/>
<gene>
    <name evidence="1" type="ORF">GCM10022410_07820</name>
</gene>
<dbReference type="RefSeq" id="WP_344910536.1">
    <property type="nucleotide sequence ID" value="NZ_BAABDL010000041.1"/>
</dbReference>